<gene>
    <name evidence="16" type="ORF">OG442_23730</name>
</gene>
<evidence type="ECO:0000256" key="9">
    <source>
        <dbReference type="ARBA" id="ARBA00022833"/>
    </source>
</evidence>
<evidence type="ECO:0000256" key="12">
    <source>
        <dbReference type="ARBA" id="ARBA00031533"/>
    </source>
</evidence>
<accession>A0ABZ2AFE1</accession>
<dbReference type="CDD" id="cd09603">
    <property type="entry name" value="M1_APN_like"/>
    <property type="match status" value="1"/>
</dbReference>
<dbReference type="PANTHER" id="PTHR11533:SF297">
    <property type="entry name" value="AMINOPEPTIDASE N"/>
    <property type="match status" value="1"/>
</dbReference>
<dbReference type="Pfam" id="PF17900">
    <property type="entry name" value="Peptidase_M1_N"/>
    <property type="match status" value="1"/>
</dbReference>
<keyword evidence="7" id="KW-0479">Metal-binding</keyword>
<sequence length="466" mass="49847">MLILGGCSGHGEKGGAAGTPGAAGLGDPYFPHLGNGGYDVTHYALTLDYDPATRRLDATAAITARATQRLSAFNLDLAGLTVGHASVDGAQAGVRRVGTELTLRPRADIGRGATFRTVVRYSGAPRTLTAADRTREGWIGSGKRSVALGQPTGSMAWFPGNHHPSDKAAYDLRITVPKGQQAISNGELASERTTGGRTVFDWHCAEPMASYLATVAVGPYRVKLSRDAADGIPVHTAVDPAVAADSAGLLARIPAIMKWGEKTFGPYPFSSTGVIIGRPGDADYNLETQNRPFLPGPGGTGILVHELTHQWFGNSVTPKSWRDIWLNEGFAEYAEWLWAESKDGVPAQRAFDRAYADAENWAFPPAEPPTAADISARPVYGRGAMVLHQLRLAVGDDAFFALVRGWARAHRHGNASTADFTAFAQQRTDRDLTALWDAWLYGSEKPPPSKAPRGPRQQPEASRSAQ</sequence>
<dbReference type="InterPro" id="IPR045357">
    <property type="entry name" value="Aminopeptidase_N-like_N"/>
</dbReference>
<evidence type="ECO:0000256" key="11">
    <source>
        <dbReference type="ARBA" id="ARBA00029811"/>
    </source>
</evidence>
<evidence type="ECO:0000256" key="8">
    <source>
        <dbReference type="ARBA" id="ARBA00022801"/>
    </source>
</evidence>
<dbReference type="InterPro" id="IPR001930">
    <property type="entry name" value="Peptidase_M1"/>
</dbReference>
<dbReference type="SUPFAM" id="SSF55486">
    <property type="entry name" value="Metalloproteases ('zincins'), catalytic domain"/>
    <property type="match status" value="1"/>
</dbReference>
<dbReference type="InterPro" id="IPR042097">
    <property type="entry name" value="Aminopeptidase_N-like_N_sf"/>
</dbReference>
<evidence type="ECO:0000256" key="6">
    <source>
        <dbReference type="ARBA" id="ARBA00022670"/>
    </source>
</evidence>
<dbReference type="Gene3D" id="1.10.390.10">
    <property type="entry name" value="Neutral Protease Domain 2"/>
    <property type="match status" value="1"/>
</dbReference>
<evidence type="ECO:0000259" key="14">
    <source>
        <dbReference type="Pfam" id="PF01433"/>
    </source>
</evidence>
<feature type="domain" description="Peptidase M1 membrane alanine aminopeptidase" evidence="14">
    <location>
        <begin position="302"/>
        <end position="439"/>
    </location>
</feature>
<keyword evidence="10" id="KW-0482">Metalloprotease</keyword>
<comment type="catalytic activity">
    <reaction evidence="1">
        <text>Release of an N-terminal amino acid, Xaa-|-Yaa- from a peptide, amide or arylamide. Xaa is preferably Ala, but may be most amino acids including Pro (slow action). When a terminal hydrophobic residue is followed by a prolyl residue, the two may be released as an intact Xaa-Pro dipeptide.</text>
        <dbReference type="EC" id="3.4.11.2"/>
    </reaction>
</comment>
<evidence type="ECO:0000256" key="3">
    <source>
        <dbReference type="ARBA" id="ARBA00010136"/>
    </source>
</evidence>
<evidence type="ECO:0000256" key="2">
    <source>
        <dbReference type="ARBA" id="ARBA00001947"/>
    </source>
</evidence>
<dbReference type="Gene3D" id="2.60.40.1730">
    <property type="entry name" value="tricorn interacting facor f3 domain"/>
    <property type="match status" value="1"/>
</dbReference>
<keyword evidence="8" id="KW-0378">Hydrolase</keyword>
<evidence type="ECO:0000256" key="10">
    <source>
        <dbReference type="ARBA" id="ARBA00023049"/>
    </source>
</evidence>
<dbReference type="EMBL" id="CP109495">
    <property type="protein sequence ID" value="WUX57430.1"/>
    <property type="molecule type" value="Genomic_DNA"/>
</dbReference>
<keyword evidence="6" id="KW-0645">Protease</keyword>
<keyword evidence="9" id="KW-0862">Zinc</keyword>
<dbReference type="SUPFAM" id="SSF63737">
    <property type="entry name" value="Leukotriene A4 hydrolase N-terminal domain"/>
    <property type="match status" value="1"/>
</dbReference>
<name>A0ABZ2AFE1_STRNV</name>
<reference evidence="16" key="1">
    <citation type="submission" date="2022-10" db="EMBL/GenBank/DDBJ databases">
        <title>The complete genomes of actinobacterial strains from the NBC collection.</title>
        <authorList>
            <person name="Joergensen T.S."/>
            <person name="Alvarez Arevalo M."/>
            <person name="Sterndorff E.B."/>
            <person name="Faurdal D."/>
            <person name="Vuksanovic O."/>
            <person name="Mourched A.-S."/>
            <person name="Charusanti P."/>
            <person name="Shaw S."/>
            <person name="Blin K."/>
            <person name="Weber T."/>
        </authorList>
    </citation>
    <scope>NUCLEOTIDE SEQUENCE</scope>
    <source>
        <strain evidence="16">NBC_01432</strain>
    </source>
</reference>
<keyword evidence="17" id="KW-1185">Reference proteome</keyword>
<feature type="region of interest" description="Disordered" evidence="13">
    <location>
        <begin position="441"/>
        <end position="466"/>
    </location>
</feature>
<dbReference type="Pfam" id="PF01433">
    <property type="entry name" value="Peptidase_M1"/>
    <property type="match status" value="1"/>
</dbReference>
<organism evidence="16 17">
    <name type="scientific">Streptomyces niveus</name>
    <name type="common">Streptomyces spheroides</name>
    <dbReference type="NCBI Taxonomy" id="193462"/>
    <lineage>
        <taxon>Bacteria</taxon>
        <taxon>Bacillati</taxon>
        <taxon>Actinomycetota</taxon>
        <taxon>Actinomycetes</taxon>
        <taxon>Kitasatosporales</taxon>
        <taxon>Streptomycetaceae</taxon>
        <taxon>Streptomyces</taxon>
    </lineage>
</organism>
<comment type="cofactor">
    <cofactor evidence="2">
        <name>Zn(2+)</name>
        <dbReference type="ChEBI" id="CHEBI:29105"/>
    </cofactor>
</comment>
<dbReference type="InterPro" id="IPR027268">
    <property type="entry name" value="Peptidase_M4/M1_CTD_sf"/>
</dbReference>
<proteinExistence type="inferred from homology"/>
<evidence type="ECO:0000256" key="7">
    <source>
        <dbReference type="ARBA" id="ARBA00022723"/>
    </source>
</evidence>
<dbReference type="InterPro" id="IPR014782">
    <property type="entry name" value="Peptidase_M1_dom"/>
</dbReference>
<feature type="domain" description="Aminopeptidase N-like N-terminal" evidence="15">
    <location>
        <begin position="41"/>
        <end position="212"/>
    </location>
</feature>
<evidence type="ECO:0000256" key="5">
    <source>
        <dbReference type="ARBA" id="ARBA00015611"/>
    </source>
</evidence>
<evidence type="ECO:0000256" key="4">
    <source>
        <dbReference type="ARBA" id="ARBA00012564"/>
    </source>
</evidence>
<dbReference type="PRINTS" id="PR00756">
    <property type="entry name" value="ALADIPTASE"/>
</dbReference>
<evidence type="ECO:0000259" key="15">
    <source>
        <dbReference type="Pfam" id="PF17900"/>
    </source>
</evidence>
<evidence type="ECO:0000313" key="16">
    <source>
        <dbReference type="EMBL" id="WUX57430.1"/>
    </source>
</evidence>
<dbReference type="PANTHER" id="PTHR11533">
    <property type="entry name" value="PROTEASE M1 ZINC METALLOPROTEASE"/>
    <property type="match status" value="1"/>
</dbReference>
<comment type="similarity">
    <text evidence="3">Belongs to the peptidase M1 family.</text>
</comment>
<dbReference type="InterPro" id="IPR050344">
    <property type="entry name" value="Peptidase_M1_aminopeptidases"/>
</dbReference>
<evidence type="ECO:0000256" key="1">
    <source>
        <dbReference type="ARBA" id="ARBA00000098"/>
    </source>
</evidence>
<dbReference type="Proteomes" id="UP001432209">
    <property type="component" value="Chromosome"/>
</dbReference>
<dbReference type="EC" id="3.4.11.2" evidence="4"/>
<protein>
    <recommendedName>
        <fullName evidence="5">Aminopeptidase N</fullName>
        <ecNumber evidence="4">3.4.11.2</ecNumber>
    </recommendedName>
    <alternativeName>
        <fullName evidence="11">Alanine aminopeptidase</fullName>
    </alternativeName>
    <alternativeName>
        <fullName evidence="12">Lysyl aminopeptidase</fullName>
    </alternativeName>
</protein>
<evidence type="ECO:0000256" key="13">
    <source>
        <dbReference type="SAM" id="MobiDB-lite"/>
    </source>
</evidence>
<evidence type="ECO:0000313" key="17">
    <source>
        <dbReference type="Proteomes" id="UP001432209"/>
    </source>
</evidence>